<keyword evidence="2 7" id="KW-0812">Transmembrane</keyword>
<evidence type="ECO:0000256" key="6">
    <source>
        <dbReference type="SAM" id="MobiDB-lite"/>
    </source>
</evidence>
<dbReference type="Pfam" id="PF20684">
    <property type="entry name" value="Fung_rhodopsin"/>
    <property type="match status" value="1"/>
</dbReference>
<keyword evidence="4 7" id="KW-0472">Membrane</keyword>
<dbReference type="InterPro" id="IPR049326">
    <property type="entry name" value="Rhodopsin_dom_fungi"/>
</dbReference>
<feature type="transmembrane region" description="Helical" evidence="7">
    <location>
        <begin position="219"/>
        <end position="243"/>
    </location>
</feature>
<feature type="domain" description="Rhodopsin" evidence="8">
    <location>
        <begin position="43"/>
        <end position="280"/>
    </location>
</feature>
<feature type="transmembrane region" description="Helical" evidence="7">
    <location>
        <begin position="59"/>
        <end position="82"/>
    </location>
</feature>
<dbReference type="AlphaFoldDB" id="A0A6A6R4A8"/>
<evidence type="ECO:0000259" key="8">
    <source>
        <dbReference type="Pfam" id="PF20684"/>
    </source>
</evidence>
<name>A0A6A6R4A8_9PEZI</name>
<dbReference type="PANTHER" id="PTHR33048:SF57">
    <property type="entry name" value="INTEGRAL MEMBRANE PROTEIN-RELATED"/>
    <property type="match status" value="1"/>
</dbReference>
<dbReference type="InterPro" id="IPR052337">
    <property type="entry name" value="SAT4-like"/>
</dbReference>
<feature type="transmembrane region" description="Helical" evidence="7">
    <location>
        <begin position="109"/>
        <end position="131"/>
    </location>
</feature>
<feature type="transmembrane region" description="Helical" evidence="7">
    <location>
        <begin position="143"/>
        <end position="165"/>
    </location>
</feature>
<feature type="transmembrane region" description="Helical" evidence="7">
    <location>
        <begin position="185"/>
        <end position="207"/>
    </location>
</feature>
<evidence type="ECO:0000313" key="9">
    <source>
        <dbReference type="EMBL" id="KAF2499359.1"/>
    </source>
</evidence>
<feature type="region of interest" description="Disordered" evidence="6">
    <location>
        <begin position="356"/>
        <end position="380"/>
    </location>
</feature>
<dbReference type="PANTHER" id="PTHR33048">
    <property type="entry name" value="PTH11-LIKE INTEGRAL MEMBRANE PROTEIN (AFU_ORTHOLOGUE AFUA_5G11245)"/>
    <property type="match status" value="1"/>
</dbReference>
<sequence>MNWEHRQTVEQFPGPIIPVSAGGVSVITTDSIMLVLTTVWVGFRLYARKMKRMSLPLEDYFLLVALVLFYIMVIISFMMVYMGGMGHHLALLNASTIQNLLKFSLASQVLYAVSLGLVKCSICLMLARIFFVRPFVIAARVAMGFAAAWGLMTFLIGILICQPIQMNWDPTVKGGKCGNQNAAFTSVGIVDLLTDFFILLLPMPMVVKLQIPRANKIGLVCIFCTGGLTMAIGIVRVVAVTTVNFKDFSFAAKDAHIYSVVEVAIAIIVSCSPTLRPLFDKIFSTLSNLSSGTKSNVGNQYLSNRTGRSTTADGFMQMGDEVALKSMDGRSRDGRVETRITASGTSSEEYLGEENAIKGNTDNPPINPRSIYVKTTVDHQ</sequence>
<evidence type="ECO:0000256" key="5">
    <source>
        <dbReference type="ARBA" id="ARBA00038359"/>
    </source>
</evidence>
<organism evidence="9 10">
    <name type="scientific">Lophium mytilinum</name>
    <dbReference type="NCBI Taxonomy" id="390894"/>
    <lineage>
        <taxon>Eukaryota</taxon>
        <taxon>Fungi</taxon>
        <taxon>Dikarya</taxon>
        <taxon>Ascomycota</taxon>
        <taxon>Pezizomycotina</taxon>
        <taxon>Dothideomycetes</taxon>
        <taxon>Pleosporomycetidae</taxon>
        <taxon>Mytilinidiales</taxon>
        <taxon>Mytilinidiaceae</taxon>
        <taxon>Lophium</taxon>
    </lineage>
</organism>
<evidence type="ECO:0000256" key="4">
    <source>
        <dbReference type="ARBA" id="ARBA00023136"/>
    </source>
</evidence>
<evidence type="ECO:0000256" key="1">
    <source>
        <dbReference type="ARBA" id="ARBA00004141"/>
    </source>
</evidence>
<dbReference type="Proteomes" id="UP000799750">
    <property type="component" value="Unassembled WGS sequence"/>
</dbReference>
<protein>
    <recommendedName>
        <fullName evidence="8">Rhodopsin domain-containing protein</fullName>
    </recommendedName>
</protein>
<evidence type="ECO:0000256" key="2">
    <source>
        <dbReference type="ARBA" id="ARBA00022692"/>
    </source>
</evidence>
<evidence type="ECO:0000313" key="10">
    <source>
        <dbReference type="Proteomes" id="UP000799750"/>
    </source>
</evidence>
<comment type="similarity">
    <text evidence="5">Belongs to the SAT4 family.</text>
</comment>
<gene>
    <name evidence="9" type="ORF">BU16DRAFT_523853</name>
</gene>
<reference evidence="9" key="1">
    <citation type="journal article" date="2020" name="Stud. Mycol.">
        <title>101 Dothideomycetes genomes: a test case for predicting lifestyles and emergence of pathogens.</title>
        <authorList>
            <person name="Haridas S."/>
            <person name="Albert R."/>
            <person name="Binder M."/>
            <person name="Bloem J."/>
            <person name="Labutti K."/>
            <person name="Salamov A."/>
            <person name="Andreopoulos B."/>
            <person name="Baker S."/>
            <person name="Barry K."/>
            <person name="Bills G."/>
            <person name="Bluhm B."/>
            <person name="Cannon C."/>
            <person name="Castanera R."/>
            <person name="Culley D."/>
            <person name="Daum C."/>
            <person name="Ezra D."/>
            <person name="Gonzalez J."/>
            <person name="Henrissat B."/>
            <person name="Kuo A."/>
            <person name="Liang C."/>
            <person name="Lipzen A."/>
            <person name="Lutzoni F."/>
            <person name="Magnuson J."/>
            <person name="Mondo S."/>
            <person name="Nolan M."/>
            <person name="Ohm R."/>
            <person name="Pangilinan J."/>
            <person name="Park H.-J."/>
            <person name="Ramirez L."/>
            <person name="Alfaro M."/>
            <person name="Sun H."/>
            <person name="Tritt A."/>
            <person name="Yoshinaga Y."/>
            <person name="Zwiers L.-H."/>
            <person name="Turgeon B."/>
            <person name="Goodwin S."/>
            <person name="Spatafora J."/>
            <person name="Crous P."/>
            <person name="Grigoriev I."/>
        </authorList>
    </citation>
    <scope>NUCLEOTIDE SEQUENCE</scope>
    <source>
        <strain evidence="9">CBS 269.34</strain>
    </source>
</reference>
<evidence type="ECO:0000256" key="7">
    <source>
        <dbReference type="SAM" id="Phobius"/>
    </source>
</evidence>
<evidence type="ECO:0000256" key="3">
    <source>
        <dbReference type="ARBA" id="ARBA00022989"/>
    </source>
</evidence>
<dbReference type="OrthoDB" id="10017208at2759"/>
<keyword evidence="10" id="KW-1185">Reference proteome</keyword>
<proteinExistence type="inferred from homology"/>
<comment type="subcellular location">
    <subcellularLocation>
        <location evidence="1">Membrane</location>
        <topology evidence="1">Multi-pass membrane protein</topology>
    </subcellularLocation>
</comment>
<accession>A0A6A6R4A8</accession>
<dbReference type="EMBL" id="MU004184">
    <property type="protein sequence ID" value="KAF2499359.1"/>
    <property type="molecule type" value="Genomic_DNA"/>
</dbReference>
<keyword evidence="3 7" id="KW-1133">Transmembrane helix</keyword>
<dbReference type="GO" id="GO:0016020">
    <property type="term" value="C:membrane"/>
    <property type="evidence" value="ECO:0007669"/>
    <property type="project" value="UniProtKB-SubCell"/>
</dbReference>
<feature type="transmembrane region" description="Helical" evidence="7">
    <location>
        <begin position="20"/>
        <end position="47"/>
    </location>
</feature>